<keyword evidence="2" id="KW-1185">Reference proteome</keyword>
<sequence length="80" mass="9014">MTATPNTRPKTIIRRTELEKKLGLSRSTIYGKLKLNPKRPGEYDPTFPRPIPIGAKAVGWILEEVEAWLEAQAAKRRGLS</sequence>
<evidence type="ECO:0000313" key="2">
    <source>
        <dbReference type="Proteomes" id="UP000740754"/>
    </source>
</evidence>
<dbReference type="Pfam" id="PF05930">
    <property type="entry name" value="Phage_AlpA"/>
    <property type="match status" value="1"/>
</dbReference>
<name>A0ABX1IA28_9GAMM</name>
<protein>
    <submittedName>
        <fullName evidence="1">AlpA family phage regulatory protein</fullName>
    </submittedName>
</protein>
<accession>A0ABX1IA28</accession>
<dbReference type="Proteomes" id="UP000740754">
    <property type="component" value="Unassembled WGS sequence"/>
</dbReference>
<dbReference type="RefSeq" id="WP_168670319.1">
    <property type="nucleotide sequence ID" value="NZ_JAAXKX010000020.1"/>
</dbReference>
<dbReference type="PANTHER" id="PTHR36154">
    <property type="entry name" value="DNA-BINDING TRANSCRIPTIONAL ACTIVATOR ALPA"/>
    <property type="match status" value="1"/>
</dbReference>
<gene>
    <name evidence="1" type="ORF">HF203_12820</name>
</gene>
<dbReference type="InterPro" id="IPR052931">
    <property type="entry name" value="Prophage_regulatory_activator"/>
</dbReference>
<organism evidence="1 2">
    <name type="scientific">Marichromatium bheemlicum</name>
    <dbReference type="NCBI Taxonomy" id="365339"/>
    <lineage>
        <taxon>Bacteria</taxon>
        <taxon>Pseudomonadati</taxon>
        <taxon>Pseudomonadota</taxon>
        <taxon>Gammaproteobacteria</taxon>
        <taxon>Chromatiales</taxon>
        <taxon>Chromatiaceae</taxon>
        <taxon>Marichromatium</taxon>
    </lineage>
</organism>
<evidence type="ECO:0000313" key="1">
    <source>
        <dbReference type="EMBL" id="NKN34103.1"/>
    </source>
</evidence>
<dbReference type="InterPro" id="IPR010260">
    <property type="entry name" value="AlpA"/>
</dbReference>
<dbReference type="EMBL" id="JAAXKX010000020">
    <property type="protein sequence ID" value="NKN34103.1"/>
    <property type="molecule type" value="Genomic_DNA"/>
</dbReference>
<comment type="caution">
    <text evidence="1">The sequence shown here is derived from an EMBL/GenBank/DDBJ whole genome shotgun (WGS) entry which is preliminary data.</text>
</comment>
<dbReference type="Gene3D" id="1.10.238.160">
    <property type="match status" value="1"/>
</dbReference>
<reference evidence="1 2" key="1">
    <citation type="submission" date="2020-04" db="EMBL/GenBank/DDBJ databases">
        <title>Draft Whole-Genome sequence of Marichromatium bheemlicum DSM 18632, type strain.</title>
        <authorList>
            <person name="Kyndt J.A."/>
            <person name="Meyer T.E."/>
        </authorList>
    </citation>
    <scope>NUCLEOTIDE SEQUENCE [LARGE SCALE GENOMIC DNA]</scope>
    <source>
        <strain evidence="1 2">DSM 18632</strain>
    </source>
</reference>
<dbReference type="PANTHER" id="PTHR36154:SF1">
    <property type="entry name" value="DNA-BINDING TRANSCRIPTIONAL ACTIVATOR ALPA"/>
    <property type="match status" value="1"/>
</dbReference>
<proteinExistence type="predicted"/>